<evidence type="ECO:0008006" key="3">
    <source>
        <dbReference type="Google" id="ProtNLM"/>
    </source>
</evidence>
<accession>A0ABN3W796</accession>
<proteinExistence type="predicted"/>
<protein>
    <recommendedName>
        <fullName evidence="3">Carboxypeptidase regulatory-like domain-containing protein</fullName>
    </recommendedName>
</protein>
<evidence type="ECO:0000313" key="2">
    <source>
        <dbReference type="Proteomes" id="UP001500831"/>
    </source>
</evidence>
<comment type="caution">
    <text evidence="1">The sequence shown here is derived from an EMBL/GenBank/DDBJ whole genome shotgun (WGS) entry which is preliminary data.</text>
</comment>
<organism evidence="1 2">
    <name type="scientific">Streptosporangium fragile</name>
    <dbReference type="NCBI Taxonomy" id="46186"/>
    <lineage>
        <taxon>Bacteria</taxon>
        <taxon>Bacillati</taxon>
        <taxon>Actinomycetota</taxon>
        <taxon>Actinomycetes</taxon>
        <taxon>Streptosporangiales</taxon>
        <taxon>Streptosporangiaceae</taxon>
        <taxon>Streptosporangium</taxon>
    </lineage>
</organism>
<dbReference type="RefSeq" id="WP_344978416.1">
    <property type="nucleotide sequence ID" value="NZ_BAAAVI010000053.1"/>
</dbReference>
<dbReference type="Proteomes" id="UP001500831">
    <property type="component" value="Unassembled WGS sequence"/>
</dbReference>
<name>A0ABN3W796_9ACTN</name>
<gene>
    <name evidence="1" type="ORF">GCM10010517_59130</name>
</gene>
<sequence length="144" mass="15492">MNDDELERELRRAGGLFDPVPSDLLQTAVEAFALRTLDAELAELAFDSLTEPARVRGEERPRMLTFHAPGLTVDLEITGGGADGRVVGQLIPPQAARIELLGRQPAALTADDLGRFVCEVVPTGPFSLRCRLAGAVVATEWVTV</sequence>
<evidence type="ECO:0000313" key="1">
    <source>
        <dbReference type="EMBL" id="GAA2894438.1"/>
    </source>
</evidence>
<keyword evidence="2" id="KW-1185">Reference proteome</keyword>
<reference evidence="1 2" key="1">
    <citation type="journal article" date="2019" name="Int. J. Syst. Evol. Microbiol.">
        <title>The Global Catalogue of Microorganisms (GCM) 10K type strain sequencing project: providing services to taxonomists for standard genome sequencing and annotation.</title>
        <authorList>
            <consortium name="The Broad Institute Genomics Platform"/>
            <consortium name="The Broad Institute Genome Sequencing Center for Infectious Disease"/>
            <person name="Wu L."/>
            <person name="Ma J."/>
        </authorList>
    </citation>
    <scope>NUCLEOTIDE SEQUENCE [LARGE SCALE GENOMIC DNA]</scope>
    <source>
        <strain evidence="1 2">JCM 6242</strain>
    </source>
</reference>
<dbReference type="EMBL" id="BAAAVI010000053">
    <property type="protein sequence ID" value="GAA2894438.1"/>
    <property type="molecule type" value="Genomic_DNA"/>
</dbReference>